<evidence type="ECO:0000313" key="3">
    <source>
        <dbReference type="Proteomes" id="UP001152087"/>
    </source>
</evidence>
<name>A0A9W8R157_9HYPO</name>
<proteinExistence type="predicted"/>
<dbReference type="AlphaFoldDB" id="A0A9W8R157"/>
<gene>
    <name evidence="2" type="ORF">NW755_008745</name>
</gene>
<evidence type="ECO:0000256" key="1">
    <source>
        <dbReference type="SAM" id="MobiDB-lite"/>
    </source>
</evidence>
<dbReference type="EMBL" id="JAOQAV010000025">
    <property type="protein sequence ID" value="KAJ4184833.1"/>
    <property type="molecule type" value="Genomic_DNA"/>
</dbReference>
<comment type="caution">
    <text evidence="2">The sequence shown here is derived from an EMBL/GenBank/DDBJ whole genome shotgun (WGS) entry which is preliminary data.</text>
</comment>
<reference evidence="2" key="1">
    <citation type="submission" date="2022-09" db="EMBL/GenBank/DDBJ databases">
        <title>Fusarium specimens isolated from Avocado Roots.</title>
        <authorList>
            <person name="Stajich J."/>
            <person name="Roper C."/>
            <person name="Heimlech-Rivalta G."/>
        </authorList>
    </citation>
    <scope>NUCLEOTIDE SEQUENCE</scope>
    <source>
        <strain evidence="2">A02</strain>
    </source>
</reference>
<dbReference type="OrthoDB" id="2993351at2759"/>
<dbReference type="Proteomes" id="UP001152087">
    <property type="component" value="Unassembled WGS sequence"/>
</dbReference>
<sequence>MISGTSQPETECSESALDNLPPLSVLLKALKPGTNIFVNTRDNSPDRDDESDELI</sequence>
<protein>
    <submittedName>
        <fullName evidence="2">Uncharacterized protein</fullName>
    </submittedName>
</protein>
<evidence type="ECO:0000313" key="2">
    <source>
        <dbReference type="EMBL" id="KAJ4184833.1"/>
    </source>
</evidence>
<keyword evidence="3" id="KW-1185">Reference proteome</keyword>
<organism evidence="2 3">
    <name type="scientific">Fusarium falciforme</name>
    <dbReference type="NCBI Taxonomy" id="195108"/>
    <lineage>
        <taxon>Eukaryota</taxon>
        <taxon>Fungi</taxon>
        <taxon>Dikarya</taxon>
        <taxon>Ascomycota</taxon>
        <taxon>Pezizomycotina</taxon>
        <taxon>Sordariomycetes</taxon>
        <taxon>Hypocreomycetidae</taxon>
        <taxon>Hypocreales</taxon>
        <taxon>Nectriaceae</taxon>
        <taxon>Fusarium</taxon>
        <taxon>Fusarium solani species complex</taxon>
    </lineage>
</organism>
<accession>A0A9W8R157</accession>
<feature type="region of interest" description="Disordered" evidence="1">
    <location>
        <begin position="36"/>
        <end position="55"/>
    </location>
</feature>